<organism evidence="1 2">
    <name type="scientific">Marinilabilia salmonicolor</name>
    <dbReference type="NCBI Taxonomy" id="989"/>
    <lineage>
        <taxon>Bacteria</taxon>
        <taxon>Pseudomonadati</taxon>
        <taxon>Bacteroidota</taxon>
        <taxon>Bacteroidia</taxon>
        <taxon>Marinilabiliales</taxon>
        <taxon>Marinilabiliaceae</taxon>
        <taxon>Marinilabilia</taxon>
    </lineage>
</organism>
<dbReference type="Proteomes" id="UP000252733">
    <property type="component" value="Unassembled WGS sequence"/>
</dbReference>
<protein>
    <submittedName>
        <fullName evidence="1">DNA alkylation repair enzyme</fullName>
    </submittedName>
</protein>
<dbReference type="STRING" id="1168289.GCA_000259075_01601"/>
<gene>
    <name evidence="1" type="ORF">DFO77_101242</name>
</gene>
<reference evidence="1 2" key="1">
    <citation type="submission" date="2018-07" db="EMBL/GenBank/DDBJ databases">
        <title>Freshwater and sediment microbial communities from various areas in North America, analyzing microbe dynamics in response to fracking.</title>
        <authorList>
            <person name="Lamendella R."/>
        </authorList>
    </citation>
    <scope>NUCLEOTIDE SEQUENCE [LARGE SCALE GENOMIC DNA]</scope>
    <source>
        <strain evidence="1 2">160A</strain>
    </source>
</reference>
<evidence type="ECO:0000313" key="2">
    <source>
        <dbReference type="Proteomes" id="UP000252733"/>
    </source>
</evidence>
<dbReference type="InterPro" id="IPR014825">
    <property type="entry name" value="DNA_alkylation"/>
</dbReference>
<dbReference type="InterPro" id="IPR016024">
    <property type="entry name" value="ARM-type_fold"/>
</dbReference>
<dbReference type="PANTHER" id="PTHR41291">
    <property type="entry name" value="DNA ALKYLATION REPAIR PROTEIN"/>
    <property type="match status" value="1"/>
</dbReference>
<sequence>MKFFTVQPEIDRQIESVMRRIRNLKDGETADLMKESGARYRQNYGVSVVYLRKIAGDFPKSEALASRLWAREIRETMILATMLVDFESLPEESLNEWGQMLHTIELSEQIGRNLLSGEKVSPQFLIDWLRSEQVYAKYAAAMGIGWRLRLVGGDSFSELPDLMDEFRAMASDPQMMRAAGFALKMAGRYSSFKELIFNSVKEWTKDDNVCISETGKDVVFELEAFM</sequence>
<dbReference type="PANTHER" id="PTHR41291:SF1">
    <property type="entry name" value="DNA ALKYLATION REPAIR PROTEIN"/>
    <property type="match status" value="1"/>
</dbReference>
<evidence type="ECO:0000313" key="1">
    <source>
        <dbReference type="EMBL" id="RCW39471.1"/>
    </source>
</evidence>
<dbReference type="Gene3D" id="1.25.10.90">
    <property type="match status" value="1"/>
</dbReference>
<comment type="caution">
    <text evidence="1">The sequence shown here is derived from an EMBL/GenBank/DDBJ whole genome shotgun (WGS) entry which is preliminary data.</text>
</comment>
<proteinExistence type="predicted"/>
<keyword evidence="2" id="KW-1185">Reference proteome</keyword>
<dbReference type="SUPFAM" id="SSF48371">
    <property type="entry name" value="ARM repeat"/>
    <property type="match status" value="1"/>
</dbReference>
<name>A0A2T0XT19_9BACT</name>
<accession>A0A2T0XT19</accession>
<dbReference type="RefSeq" id="WP_106151346.1">
    <property type="nucleotide sequence ID" value="NZ_PVTS01000001.1"/>
</dbReference>
<dbReference type="Pfam" id="PF08713">
    <property type="entry name" value="DNA_alkylation"/>
    <property type="match status" value="1"/>
</dbReference>
<dbReference type="AlphaFoldDB" id="A0A2T0XT19"/>
<dbReference type="OrthoDB" id="1122333at2"/>
<dbReference type="EMBL" id="QPIZ01000001">
    <property type="protein sequence ID" value="RCW39471.1"/>
    <property type="molecule type" value="Genomic_DNA"/>
</dbReference>